<dbReference type="InterPro" id="IPR016162">
    <property type="entry name" value="Ald_DH_N"/>
</dbReference>
<dbReference type="PANTHER" id="PTHR43111">
    <property type="entry name" value="ALDEHYDE DEHYDROGENASE B-RELATED"/>
    <property type="match status" value="1"/>
</dbReference>
<evidence type="ECO:0000259" key="5">
    <source>
        <dbReference type="Pfam" id="PF00171"/>
    </source>
</evidence>
<accession>A0A4U8UI20</accession>
<dbReference type="InterPro" id="IPR016161">
    <property type="entry name" value="Ald_DH/histidinol_DH"/>
</dbReference>
<dbReference type="InterPro" id="IPR016160">
    <property type="entry name" value="Ald_DH_CS_CYS"/>
</dbReference>
<dbReference type="Gene3D" id="3.40.309.10">
    <property type="entry name" value="Aldehyde Dehydrogenase, Chain A, domain 2"/>
    <property type="match status" value="1"/>
</dbReference>
<keyword evidence="7" id="KW-1185">Reference proteome</keyword>
<dbReference type="InterPro" id="IPR029510">
    <property type="entry name" value="Ald_DH_CS_GLU"/>
</dbReference>
<name>A0A4U8UI20_9HELI</name>
<feature type="domain" description="Aldehyde dehydrogenase" evidence="5">
    <location>
        <begin position="25"/>
        <end position="492"/>
    </location>
</feature>
<comment type="caution">
    <text evidence="6">The sequence shown here is derived from an EMBL/GenBank/DDBJ whole genome shotgun (WGS) entry which is preliminary data.</text>
</comment>
<dbReference type="FunFam" id="3.40.605.10:FF:000001">
    <property type="entry name" value="Aldehyde dehydrogenase 1"/>
    <property type="match status" value="1"/>
</dbReference>
<dbReference type="PROSITE" id="PS00687">
    <property type="entry name" value="ALDEHYDE_DEHYDR_GLU"/>
    <property type="match status" value="1"/>
</dbReference>
<dbReference type="PANTHER" id="PTHR43111:SF1">
    <property type="entry name" value="ALDEHYDE DEHYDROGENASE B-RELATED"/>
    <property type="match status" value="1"/>
</dbReference>
<protein>
    <submittedName>
        <fullName evidence="6">Aldehyde dehydrogenase</fullName>
    </submittedName>
</protein>
<feature type="active site" evidence="3">
    <location>
        <position position="260"/>
    </location>
</feature>
<dbReference type="CDD" id="cd07559">
    <property type="entry name" value="ALDH_ACDHII_AcoD-like"/>
    <property type="match status" value="1"/>
</dbReference>
<dbReference type="Gene3D" id="3.40.605.10">
    <property type="entry name" value="Aldehyde Dehydrogenase, Chain A, domain 1"/>
    <property type="match status" value="1"/>
</dbReference>
<dbReference type="AlphaFoldDB" id="A0A4U8UI20"/>
<evidence type="ECO:0000313" key="7">
    <source>
        <dbReference type="Proteomes" id="UP000029920"/>
    </source>
</evidence>
<proteinExistence type="inferred from homology"/>
<organism evidence="6 7">
    <name type="scientific">Helicobacter apodemus</name>
    <dbReference type="NCBI Taxonomy" id="135569"/>
    <lineage>
        <taxon>Bacteria</taxon>
        <taxon>Pseudomonadati</taxon>
        <taxon>Campylobacterota</taxon>
        <taxon>Epsilonproteobacteria</taxon>
        <taxon>Campylobacterales</taxon>
        <taxon>Helicobacteraceae</taxon>
        <taxon>Helicobacter</taxon>
    </lineage>
</organism>
<dbReference type="SUPFAM" id="SSF53720">
    <property type="entry name" value="ALDH-like"/>
    <property type="match status" value="1"/>
</dbReference>
<dbReference type="EMBL" id="JRPC02000016">
    <property type="protein sequence ID" value="TLE15541.1"/>
    <property type="molecule type" value="Genomic_DNA"/>
</dbReference>
<sequence length="504" mass="55788">MSLSQYTKISNVFKQQYENYIGGQWVPPVDGKYIENKTPISGEVLCKVPLSSDKDIENALDAAHKAKDKWASTSPTERSRILLKIADRIEENLDLIAHAETWDNGKPIRETLNADIPLSADHFRYFAGCLRAQEGSISEIDENTIAYHFHEPLGVVGQIIPWNFPLLMAAWKLAPALAAGNCVVIKPASPTPASILVLFDIIGDLLPAGVVNIVNGSGGKIGKSLATNPKIAKVAFTGSTSVGRQIMQFATENIIPCTLELGGKSPNIFFEDVMAYEDEYLDKAIEGLVLFAFNQGEVCTCPSRALIHEKIYDKFMEKVLKRVEAIKVGNPLDPNTMMGAQVDEKQVETILNYIKVGKEEGAQCLIGGERNQLSGELSKGCYIKPTIFKGHNKMRIFQEEIFGPVLAVTTFKDDKEALEIANDTIYGLGSGVWTRDINRAYRFGRGIQAGRVWTNCYHAYPAHAAFGGYKQSGIGRETHKMMLDHYQQTKNILVNYSINKLGFF</sequence>
<gene>
    <name evidence="6" type="ORF">LS72_006895</name>
</gene>
<dbReference type="Proteomes" id="UP000029920">
    <property type="component" value="Unassembled WGS sequence"/>
</dbReference>
<dbReference type="InterPro" id="IPR015590">
    <property type="entry name" value="Aldehyde_DH_dom"/>
</dbReference>
<evidence type="ECO:0000256" key="1">
    <source>
        <dbReference type="ARBA" id="ARBA00009986"/>
    </source>
</evidence>
<keyword evidence="2 4" id="KW-0560">Oxidoreductase</keyword>
<evidence type="ECO:0000256" key="3">
    <source>
        <dbReference type="PROSITE-ProRule" id="PRU10007"/>
    </source>
</evidence>
<evidence type="ECO:0000313" key="6">
    <source>
        <dbReference type="EMBL" id="TLE15541.1"/>
    </source>
</evidence>
<comment type="similarity">
    <text evidence="1 4">Belongs to the aldehyde dehydrogenase family.</text>
</comment>
<dbReference type="Pfam" id="PF00171">
    <property type="entry name" value="Aldedh"/>
    <property type="match status" value="1"/>
</dbReference>
<reference evidence="6 7" key="1">
    <citation type="journal article" date="2014" name="Genome Announc.">
        <title>Draft genome sequences of eight enterohepatic helicobacter species isolated from both laboratory and wild rodents.</title>
        <authorList>
            <person name="Sheh A."/>
            <person name="Shen Z."/>
            <person name="Fox J.G."/>
        </authorList>
    </citation>
    <scope>NUCLEOTIDE SEQUENCE [LARGE SCALE GENOMIC DNA]</scope>
    <source>
        <strain evidence="6 7">MIT-03-7007</strain>
    </source>
</reference>
<dbReference type="FunFam" id="3.40.309.10:FF:000017">
    <property type="entry name" value="Aldehyde dehydrogenase B"/>
    <property type="match status" value="1"/>
</dbReference>
<dbReference type="PROSITE" id="PS00070">
    <property type="entry name" value="ALDEHYDE_DEHYDR_CYS"/>
    <property type="match status" value="1"/>
</dbReference>
<dbReference type="InterPro" id="IPR016163">
    <property type="entry name" value="Ald_DH_C"/>
</dbReference>
<evidence type="ECO:0000256" key="2">
    <source>
        <dbReference type="ARBA" id="ARBA00023002"/>
    </source>
</evidence>
<evidence type="ECO:0000256" key="4">
    <source>
        <dbReference type="RuleBase" id="RU003345"/>
    </source>
</evidence>
<dbReference type="GO" id="GO:0004030">
    <property type="term" value="F:aldehyde dehydrogenase [NAD(P)+] activity"/>
    <property type="evidence" value="ECO:0007669"/>
    <property type="project" value="UniProtKB-ARBA"/>
</dbReference>